<gene>
    <name evidence="3" type="ORF">CHIRRI_LOCUS7721</name>
</gene>
<accession>A0A9N9RWH6</accession>
<feature type="transmembrane region" description="Helical" evidence="1">
    <location>
        <begin position="214"/>
        <end position="233"/>
    </location>
</feature>
<organism evidence="3 4">
    <name type="scientific">Chironomus riparius</name>
    <dbReference type="NCBI Taxonomy" id="315576"/>
    <lineage>
        <taxon>Eukaryota</taxon>
        <taxon>Metazoa</taxon>
        <taxon>Ecdysozoa</taxon>
        <taxon>Arthropoda</taxon>
        <taxon>Hexapoda</taxon>
        <taxon>Insecta</taxon>
        <taxon>Pterygota</taxon>
        <taxon>Neoptera</taxon>
        <taxon>Endopterygota</taxon>
        <taxon>Diptera</taxon>
        <taxon>Nematocera</taxon>
        <taxon>Chironomoidea</taxon>
        <taxon>Chironomidae</taxon>
        <taxon>Chironominae</taxon>
        <taxon>Chironomus</taxon>
    </lineage>
</organism>
<dbReference type="Proteomes" id="UP001153620">
    <property type="component" value="Chromosome 2"/>
</dbReference>
<dbReference type="EMBL" id="OU895878">
    <property type="protein sequence ID" value="CAG9804842.1"/>
    <property type="molecule type" value="Genomic_DNA"/>
</dbReference>
<evidence type="ECO:0000256" key="1">
    <source>
        <dbReference type="SAM" id="Phobius"/>
    </source>
</evidence>
<feature type="transmembrane region" description="Helical" evidence="1">
    <location>
        <begin position="297"/>
        <end position="318"/>
    </location>
</feature>
<keyword evidence="4" id="KW-1185">Reference proteome</keyword>
<keyword evidence="1" id="KW-0812">Transmembrane</keyword>
<keyword evidence="1" id="KW-0472">Membrane</keyword>
<evidence type="ECO:0000259" key="2">
    <source>
        <dbReference type="SMART" id="SM00703"/>
    </source>
</evidence>
<evidence type="ECO:0000313" key="3">
    <source>
        <dbReference type="EMBL" id="CAG9804842.1"/>
    </source>
</evidence>
<feature type="transmembrane region" description="Helical" evidence="1">
    <location>
        <begin position="149"/>
        <end position="171"/>
    </location>
</feature>
<reference evidence="3" key="1">
    <citation type="submission" date="2022-01" db="EMBL/GenBank/DDBJ databases">
        <authorList>
            <person name="King R."/>
        </authorList>
    </citation>
    <scope>NUCLEOTIDE SEQUENCE</scope>
</reference>
<reference evidence="3" key="2">
    <citation type="submission" date="2022-10" db="EMBL/GenBank/DDBJ databases">
        <authorList>
            <consortium name="ENA_rothamsted_submissions"/>
            <consortium name="culmorum"/>
            <person name="King R."/>
        </authorList>
    </citation>
    <scope>NUCLEOTIDE SEQUENCE</scope>
</reference>
<feature type="transmembrane region" description="Helical" evidence="1">
    <location>
        <begin position="253"/>
        <end position="277"/>
    </location>
</feature>
<keyword evidence="1" id="KW-1133">Transmembrane helix</keyword>
<dbReference type="PANTHER" id="PTHR11161">
    <property type="entry name" value="O-ACYLTRANSFERASE"/>
    <property type="match status" value="1"/>
</dbReference>
<sequence length="428" mass="50232">MCRIQSEYIEDNYNKGSLWARKLRDSWGKFPSGIFSGNYFDFGHYDQCIDFKHFSEDVGKIQGQYCLIKFPYQQKMRNDVSYVPRFAVDPHSSEVNIGIGICFPQACNHEDIKDVGNSTLMTLMNISLPSSYQPELFCSAKRDSFKFNALQMSVLAIFCVIVILIILSTLYEVTRNILSHPINHLFASFSLYSNSKIMMTMKPFSSKEMMFLHGIRAITIIWILFGHTHLTYYNLPAINSLYFFEWIRKIPAAIILTGTMGVDTFFFMSSLLLTMSVFRELDRTKRINLLLLYLKRYIRITVPLAVMIAFTVTFYFHLSDGPLWNMLINKLATDYCEKWWWSTLLYVGNFANPKQLCFGHSWYLLVDMQLYFLSPIILYPLWKFKKHYKVMIPMIFFITSLGMIYVYLVMYLKEFRVAGKLYGKFYSC</sequence>
<proteinExistence type="predicted"/>
<dbReference type="InterPro" id="IPR052728">
    <property type="entry name" value="O2_lipid_transport_reg"/>
</dbReference>
<feature type="transmembrane region" description="Helical" evidence="1">
    <location>
        <begin position="394"/>
        <end position="412"/>
    </location>
</feature>
<protein>
    <recommendedName>
        <fullName evidence="2">Nose resistant-to-fluoxetine protein N-terminal domain-containing protein</fullName>
    </recommendedName>
</protein>
<name>A0A9N9RWH6_9DIPT</name>
<dbReference type="Pfam" id="PF20146">
    <property type="entry name" value="NRF"/>
    <property type="match status" value="1"/>
</dbReference>
<dbReference type="GO" id="GO:0016747">
    <property type="term" value="F:acyltransferase activity, transferring groups other than amino-acyl groups"/>
    <property type="evidence" value="ECO:0007669"/>
    <property type="project" value="InterPro"/>
</dbReference>
<evidence type="ECO:0000313" key="4">
    <source>
        <dbReference type="Proteomes" id="UP001153620"/>
    </source>
</evidence>
<dbReference type="InterPro" id="IPR002656">
    <property type="entry name" value="Acyl_transf_3_dom"/>
</dbReference>
<feature type="domain" description="Nose resistant-to-fluoxetine protein N-terminal" evidence="2">
    <location>
        <begin position="2"/>
        <end position="140"/>
    </location>
</feature>
<dbReference type="SMART" id="SM00703">
    <property type="entry name" value="NRF"/>
    <property type="match status" value="1"/>
</dbReference>
<dbReference type="PANTHER" id="PTHR11161:SF0">
    <property type="entry name" value="O-ACYLTRANSFERASE LIKE PROTEIN"/>
    <property type="match status" value="1"/>
</dbReference>
<dbReference type="AlphaFoldDB" id="A0A9N9RWH6"/>
<dbReference type="InterPro" id="IPR006621">
    <property type="entry name" value="Nose-resist-to-fluoxetine_N"/>
</dbReference>
<dbReference type="Pfam" id="PF01757">
    <property type="entry name" value="Acyl_transf_3"/>
    <property type="match status" value="1"/>
</dbReference>
<dbReference type="OrthoDB" id="118951at2759"/>